<proteinExistence type="predicted"/>
<organism evidence="1 2">
    <name type="scientific">Roseiconus lacunae</name>
    <dbReference type="NCBI Taxonomy" id="2605694"/>
    <lineage>
        <taxon>Bacteria</taxon>
        <taxon>Pseudomonadati</taxon>
        <taxon>Planctomycetota</taxon>
        <taxon>Planctomycetia</taxon>
        <taxon>Pirellulales</taxon>
        <taxon>Pirellulaceae</taxon>
        <taxon>Roseiconus</taxon>
    </lineage>
</organism>
<reference evidence="1 2" key="1">
    <citation type="submission" date="2023-06" db="EMBL/GenBank/DDBJ databases">
        <title>Roseiconus lacunae JC819 isolated from Gulf of Mannar region, Tamil Nadu.</title>
        <authorList>
            <person name="Pk S."/>
            <person name="Ch S."/>
            <person name="Ch V.R."/>
        </authorList>
    </citation>
    <scope>NUCLEOTIDE SEQUENCE [LARGE SCALE GENOMIC DNA]</scope>
    <source>
        <strain evidence="1 2">JC819</strain>
    </source>
</reference>
<protein>
    <submittedName>
        <fullName evidence="1">Uncharacterized protein</fullName>
    </submittedName>
</protein>
<accession>A0ABT7PI34</accession>
<dbReference type="Proteomes" id="UP001239462">
    <property type="component" value="Unassembled WGS sequence"/>
</dbReference>
<evidence type="ECO:0000313" key="2">
    <source>
        <dbReference type="Proteomes" id="UP001239462"/>
    </source>
</evidence>
<keyword evidence="2" id="KW-1185">Reference proteome</keyword>
<sequence length="65" mass="7331">MKDLEYTLEMADGTVVKVGLIEGTAHPDIKAFQFPAGALVPFSHQNLPTARDHRENSEYRRFSRA</sequence>
<name>A0ABT7PI34_9BACT</name>
<evidence type="ECO:0000313" key="1">
    <source>
        <dbReference type="EMBL" id="MDM4016164.1"/>
    </source>
</evidence>
<dbReference type="EMBL" id="JASZZN010000007">
    <property type="protein sequence ID" value="MDM4016164.1"/>
    <property type="molecule type" value="Genomic_DNA"/>
</dbReference>
<gene>
    <name evidence="1" type="ORF">QTN89_12045</name>
</gene>
<dbReference type="RefSeq" id="WP_149495986.1">
    <property type="nucleotide sequence ID" value="NZ_CP141221.1"/>
</dbReference>
<comment type="caution">
    <text evidence="1">The sequence shown here is derived from an EMBL/GenBank/DDBJ whole genome shotgun (WGS) entry which is preliminary data.</text>
</comment>